<keyword evidence="4 14" id="KW-0645">Protease</keyword>
<organism evidence="14 15">
    <name type="scientific">Pseudoduganella lutea</name>
    <dbReference type="NCBI Taxonomy" id="321985"/>
    <lineage>
        <taxon>Bacteria</taxon>
        <taxon>Pseudomonadati</taxon>
        <taxon>Pseudomonadota</taxon>
        <taxon>Betaproteobacteria</taxon>
        <taxon>Burkholderiales</taxon>
        <taxon>Oxalobacteraceae</taxon>
        <taxon>Telluria group</taxon>
        <taxon>Pseudoduganella</taxon>
    </lineage>
</organism>
<keyword evidence="8" id="KW-0862">Zinc</keyword>
<feature type="transmembrane region" description="Helical" evidence="12">
    <location>
        <begin position="92"/>
        <end position="112"/>
    </location>
</feature>
<comment type="subcellular location">
    <subcellularLocation>
        <location evidence="2">Membrane</location>
        <topology evidence="2">Multi-pass membrane protein</topology>
    </subcellularLocation>
</comment>
<dbReference type="RefSeq" id="WP_130185230.1">
    <property type="nucleotide sequence ID" value="NZ_CP035913.1"/>
</dbReference>
<keyword evidence="9 12" id="KW-1133">Transmembrane helix</keyword>
<evidence type="ECO:0000313" key="14">
    <source>
        <dbReference type="EMBL" id="QBE62093.1"/>
    </source>
</evidence>
<evidence type="ECO:0000256" key="3">
    <source>
        <dbReference type="ARBA" id="ARBA00007931"/>
    </source>
</evidence>
<evidence type="ECO:0000256" key="8">
    <source>
        <dbReference type="ARBA" id="ARBA00022833"/>
    </source>
</evidence>
<reference evidence="14 15" key="1">
    <citation type="submission" date="2019-02" db="EMBL/GenBank/DDBJ databases">
        <title>Draft Genome Sequences of Six Type Strains of the Genus Massilia.</title>
        <authorList>
            <person name="Miess H."/>
            <person name="Frediansyhah A."/>
            <person name="Gross H."/>
        </authorList>
    </citation>
    <scope>NUCLEOTIDE SEQUENCE [LARGE SCALE GENOMIC DNA]</scope>
    <source>
        <strain evidence="14 15">DSM 17473</strain>
    </source>
</reference>
<evidence type="ECO:0000256" key="7">
    <source>
        <dbReference type="ARBA" id="ARBA00022801"/>
    </source>
</evidence>
<evidence type="ECO:0000256" key="4">
    <source>
        <dbReference type="ARBA" id="ARBA00022670"/>
    </source>
</evidence>
<evidence type="ECO:0000313" key="15">
    <source>
        <dbReference type="Proteomes" id="UP000290637"/>
    </source>
</evidence>
<dbReference type="GO" id="GO:0006508">
    <property type="term" value="P:proteolysis"/>
    <property type="evidence" value="ECO:0007669"/>
    <property type="project" value="UniProtKB-KW"/>
</dbReference>
<keyword evidence="11 12" id="KW-0472">Membrane</keyword>
<feature type="transmembrane region" description="Helical" evidence="12">
    <location>
        <begin position="25"/>
        <end position="49"/>
    </location>
</feature>
<proteinExistence type="inferred from homology"/>
<comment type="similarity">
    <text evidence="3">Belongs to the peptidase M50B family.</text>
</comment>
<evidence type="ECO:0000256" key="2">
    <source>
        <dbReference type="ARBA" id="ARBA00004141"/>
    </source>
</evidence>
<accession>A0A4V0Z338</accession>
<feature type="transmembrane region" description="Helical" evidence="12">
    <location>
        <begin position="119"/>
        <end position="139"/>
    </location>
</feature>
<evidence type="ECO:0000256" key="1">
    <source>
        <dbReference type="ARBA" id="ARBA00001947"/>
    </source>
</evidence>
<protein>
    <submittedName>
        <fullName evidence="14">Site-2 protease family protein</fullName>
    </submittedName>
</protein>
<evidence type="ECO:0000256" key="5">
    <source>
        <dbReference type="ARBA" id="ARBA00022692"/>
    </source>
</evidence>
<dbReference type="PANTHER" id="PTHR39188:SF3">
    <property type="entry name" value="STAGE IV SPORULATION PROTEIN FB"/>
    <property type="match status" value="1"/>
</dbReference>
<dbReference type="Proteomes" id="UP000290637">
    <property type="component" value="Chromosome"/>
</dbReference>
<name>A0A4V0Z338_9BURK</name>
<dbReference type="OrthoDB" id="9781963at2"/>
<dbReference type="GO" id="GO:0016020">
    <property type="term" value="C:membrane"/>
    <property type="evidence" value="ECO:0007669"/>
    <property type="project" value="UniProtKB-SubCell"/>
</dbReference>
<keyword evidence="7" id="KW-0378">Hydrolase</keyword>
<sequence>MGKLLVWLFAAGKMGKLLTSGGTMLLSLVVYSWVFGWRYAAGFVLLVFVHEMGHYVAARQRGMEAGLPAFIPFVGAWVALKDQPRDAETEAYIGFAGPVAGTMAAMACYFAARDTGSQLLMALAYSGCMLNLFNLIPLAPLDGGRITAVISPKVWLVGVPLLAALFFVRPSPMLILVGLLALPQLKQAWQGSPGAAAGYYDTPLDKRINYGVMYLGLVAFLAIMSYGIHESLRV</sequence>
<keyword evidence="6" id="KW-0479">Metal-binding</keyword>
<evidence type="ECO:0000256" key="11">
    <source>
        <dbReference type="ARBA" id="ARBA00023136"/>
    </source>
</evidence>
<feature type="transmembrane region" description="Helical" evidence="12">
    <location>
        <begin position="61"/>
        <end position="80"/>
    </location>
</feature>
<dbReference type="CDD" id="cd06160">
    <property type="entry name" value="S2P-M50_like_2"/>
    <property type="match status" value="1"/>
</dbReference>
<comment type="cofactor">
    <cofactor evidence="1">
        <name>Zn(2+)</name>
        <dbReference type="ChEBI" id="CHEBI:29105"/>
    </cofactor>
</comment>
<evidence type="ECO:0000256" key="9">
    <source>
        <dbReference type="ARBA" id="ARBA00022989"/>
    </source>
</evidence>
<dbReference type="Pfam" id="PF02163">
    <property type="entry name" value="Peptidase_M50"/>
    <property type="match status" value="1"/>
</dbReference>
<dbReference type="AlphaFoldDB" id="A0A4V0Z338"/>
<evidence type="ECO:0000256" key="6">
    <source>
        <dbReference type="ARBA" id="ARBA00022723"/>
    </source>
</evidence>
<dbReference type="KEGG" id="plue:EWM63_03100"/>
<dbReference type="PANTHER" id="PTHR39188">
    <property type="entry name" value="MEMBRANE-ASSOCIATED ZINC METALLOPROTEASE M50B"/>
    <property type="match status" value="1"/>
</dbReference>
<dbReference type="EMBL" id="CP035913">
    <property type="protein sequence ID" value="QBE62093.1"/>
    <property type="molecule type" value="Genomic_DNA"/>
</dbReference>
<feature type="transmembrane region" description="Helical" evidence="12">
    <location>
        <begin position="208"/>
        <end position="228"/>
    </location>
</feature>
<evidence type="ECO:0000259" key="13">
    <source>
        <dbReference type="Pfam" id="PF02163"/>
    </source>
</evidence>
<gene>
    <name evidence="14" type="ORF">EWM63_03100</name>
</gene>
<evidence type="ECO:0000256" key="12">
    <source>
        <dbReference type="SAM" id="Phobius"/>
    </source>
</evidence>
<keyword evidence="15" id="KW-1185">Reference proteome</keyword>
<dbReference type="InterPro" id="IPR008915">
    <property type="entry name" value="Peptidase_M50"/>
</dbReference>
<feature type="domain" description="Peptidase M50" evidence="13">
    <location>
        <begin position="40"/>
        <end position="112"/>
    </location>
</feature>
<dbReference type="GO" id="GO:0008237">
    <property type="term" value="F:metallopeptidase activity"/>
    <property type="evidence" value="ECO:0007669"/>
    <property type="project" value="UniProtKB-KW"/>
</dbReference>
<keyword evidence="5 12" id="KW-0812">Transmembrane</keyword>
<evidence type="ECO:0000256" key="10">
    <source>
        <dbReference type="ARBA" id="ARBA00023049"/>
    </source>
</evidence>
<dbReference type="GO" id="GO:0046872">
    <property type="term" value="F:metal ion binding"/>
    <property type="evidence" value="ECO:0007669"/>
    <property type="project" value="UniProtKB-KW"/>
</dbReference>
<keyword evidence="10" id="KW-0482">Metalloprotease</keyword>